<protein>
    <submittedName>
        <fullName evidence="8">Cationic amino acid transporter</fullName>
    </submittedName>
</protein>
<keyword evidence="9" id="KW-1185">Reference proteome</keyword>
<evidence type="ECO:0000256" key="3">
    <source>
        <dbReference type="ARBA" id="ARBA00022989"/>
    </source>
</evidence>
<dbReference type="GO" id="GO:0055085">
    <property type="term" value="P:transmembrane transport"/>
    <property type="evidence" value="ECO:0007669"/>
    <property type="project" value="InterPro"/>
</dbReference>
<keyword evidence="3 5" id="KW-1133">Transmembrane helix</keyword>
<comment type="subcellular location">
    <subcellularLocation>
        <location evidence="1">Membrane</location>
        <topology evidence="1">Multi-pass membrane protein</topology>
    </subcellularLocation>
</comment>
<accession>M0J2F3</accession>
<evidence type="ECO:0000313" key="8">
    <source>
        <dbReference type="EMBL" id="EMA03121.1"/>
    </source>
</evidence>
<dbReference type="RefSeq" id="WP_004970039.1">
    <property type="nucleotide sequence ID" value="NZ_AOLP01000015.1"/>
</dbReference>
<evidence type="ECO:0000259" key="7">
    <source>
        <dbReference type="Pfam" id="PF00582"/>
    </source>
</evidence>
<evidence type="ECO:0000259" key="6">
    <source>
        <dbReference type="Pfam" id="PF00324"/>
    </source>
</evidence>
<dbReference type="GO" id="GO:0016020">
    <property type="term" value="C:membrane"/>
    <property type="evidence" value="ECO:0007669"/>
    <property type="project" value="UniProtKB-SubCell"/>
</dbReference>
<dbReference type="InterPro" id="IPR006016">
    <property type="entry name" value="UspA"/>
</dbReference>
<evidence type="ECO:0000256" key="1">
    <source>
        <dbReference type="ARBA" id="ARBA00004141"/>
    </source>
</evidence>
<dbReference type="InterPro" id="IPR014729">
    <property type="entry name" value="Rossmann-like_a/b/a_fold"/>
</dbReference>
<feature type="transmembrane region" description="Helical" evidence="5">
    <location>
        <begin position="329"/>
        <end position="348"/>
    </location>
</feature>
<dbReference type="SUPFAM" id="SSF52402">
    <property type="entry name" value="Adenine nucleotide alpha hydrolases-like"/>
    <property type="match status" value="2"/>
</dbReference>
<dbReference type="PANTHER" id="PTHR42770">
    <property type="entry name" value="AMINO ACID TRANSPORTER-RELATED"/>
    <property type="match status" value="1"/>
</dbReference>
<dbReference type="Pfam" id="PF00582">
    <property type="entry name" value="Usp"/>
    <property type="match status" value="2"/>
</dbReference>
<dbReference type="PATRIC" id="fig|662478.6.peg.2723"/>
<dbReference type="InterPro" id="IPR050367">
    <property type="entry name" value="APC_superfamily"/>
</dbReference>
<feature type="domain" description="UspA" evidence="7">
    <location>
        <begin position="660"/>
        <end position="783"/>
    </location>
</feature>
<feature type="transmembrane region" description="Helical" evidence="5">
    <location>
        <begin position="439"/>
        <end position="459"/>
    </location>
</feature>
<feature type="transmembrane region" description="Helical" evidence="5">
    <location>
        <begin position="378"/>
        <end position="396"/>
    </location>
</feature>
<keyword evidence="4 5" id="KW-0472">Membrane</keyword>
<feature type="transmembrane region" description="Helical" evidence="5">
    <location>
        <begin position="402"/>
        <end position="419"/>
    </location>
</feature>
<dbReference type="Gene3D" id="3.40.50.620">
    <property type="entry name" value="HUPs"/>
    <property type="match status" value="2"/>
</dbReference>
<feature type="transmembrane region" description="Helical" evidence="5">
    <location>
        <begin position="32"/>
        <end position="53"/>
    </location>
</feature>
<dbReference type="Proteomes" id="UP000011553">
    <property type="component" value="Unassembled WGS sequence"/>
</dbReference>
<evidence type="ECO:0000256" key="2">
    <source>
        <dbReference type="ARBA" id="ARBA00022692"/>
    </source>
</evidence>
<evidence type="ECO:0000256" key="4">
    <source>
        <dbReference type="ARBA" id="ARBA00023136"/>
    </source>
</evidence>
<evidence type="ECO:0000313" key="9">
    <source>
        <dbReference type="Proteomes" id="UP000011553"/>
    </source>
</evidence>
<dbReference type="CDD" id="cd00293">
    <property type="entry name" value="USP-like"/>
    <property type="match status" value="2"/>
</dbReference>
<dbReference type="EMBL" id="AOLP01000015">
    <property type="protein sequence ID" value="EMA03121.1"/>
    <property type="molecule type" value="Genomic_DNA"/>
</dbReference>
<feature type="domain" description="UspA" evidence="7">
    <location>
        <begin position="520"/>
        <end position="649"/>
    </location>
</feature>
<gene>
    <name evidence="8" type="ORF">C438_13881</name>
</gene>
<feature type="domain" description="Amino acid permease/ SLC12A" evidence="6">
    <location>
        <begin position="31"/>
        <end position="492"/>
    </location>
</feature>
<dbReference type="AlphaFoldDB" id="M0J2F3"/>
<feature type="transmembrane region" description="Helical" evidence="5">
    <location>
        <begin position="112"/>
        <end position="138"/>
    </location>
</feature>
<sequence length="812" mass="86454">MADTQSTAGGGDAPGAESVETELSRDMSLADITFIGVGAMIGAGVFALTGFAAGLAGPALTVAFILNGLVAMFTAVSYAELGAAFPEAGGGYLWVKEALVDPNGFYAGWMSWFAHAVACALYAVTFGVFLTEFFVVFAGLPDGFALFGLFDRLLVEKLLAVVMVLAFAYINYRGAEETGKAGVVVTTIKILILGVFVAFGILATVREPNWTATFLDSPSFAPNGLVGVIGAMGFTYIAFEGYEIIVQSGEEVVDPGTNVPKAVFYSMAIVVPIYVLVAFAAIGGIDVTAELASRAGLTTAAPTWQVLGNLGELGIIEAAGQFVPYGVPLLLFAGLAATMSALNATIYSSSRVSFAMGRDRVLPGFFGRIHGDKRTPHWAIGLSAVLIGLMAVLLPIESVAAAADIMFIFLFIQVNWTVVKMRATHPDLPRTYKIPYMPWPPLIGIVLQFILTPFLLLELGLTPGLGAGSEGFVALVTTAVWMALGLVVYYGYSEGKEAEKLEEETPTVVTERAPERRESQVLVPIANPDNAAQLMRTAIDVARDRDAEILVMSAVEVPSQTPISEGRRFVDEKRETIAAVMELATDADVPVGGTVRLGHDAGTAILNTIEEHDSDVVLMGWRGRGRRRDYILGSNVDEVVTKAPCDVLVERIGPTDGEVDSILLPTAGGPHAELAAEVCRAIARTNDATVHVMNVVAPDADESDREDAQRRVDSTAAAVGDDEVRVTTSVREGEDVAATIVAATEEFDLTVIGATREGLLQQLVFGAIPETVGRDAASTVIMAKRDLGVISWVTRWFKRRRDDYHIRNGDGE</sequence>
<feature type="transmembrane region" description="Helical" evidence="5">
    <location>
        <begin position="225"/>
        <end position="242"/>
    </location>
</feature>
<feature type="transmembrane region" description="Helical" evidence="5">
    <location>
        <begin position="263"/>
        <end position="285"/>
    </location>
</feature>
<proteinExistence type="predicted"/>
<dbReference type="Gene3D" id="1.20.1740.10">
    <property type="entry name" value="Amino acid/polyamine transporter I"/>
    <property type="match status" value="1"/>
</dbReference>
<evidence type="ECO:0000256" key="5">
    <source>
        <dbReference type="SAM" id="Phobius"/>
    </source>
</evidence>
<dbReference type="PANTHER" id="PTHR42770:SF11">
    <property type="entry name" value="INNER MEMBRANE TRANSPORT PROTEIN YBAT"/>
    <property type="match status" value="1"/>
</dbReference>
<feature type="transmembrane region" description="Helical" evidence="5">
    <location>
        <begin position="471"/>
        <end position="492"/>
    </location>
</feature>
<dbReference type="Pfam" id="PF00324">
    <property type="entry name" value="AA_permease"/>
    <property type="match status" value="1"/>
</dbReference>
<keyword evidence="2 5" id="KW-0812">Transmembrane</keyword>
<name>M0J2F3_9EURY</name>
<organism evidence="8 9">
    <name type="scientific">Haloferax denitrificans ATCC 35960</name>
    <dbReference type="NCBI Taxonomy" id="662478"/>
    <lineage>
        <taxon>Archaea</taxon>
        <taxon>Methanobacteriati</taxon>
        <taxon>Methanobacteriota</taxon>
        <taxon>Stenosarchaea group</taxon>
        <taxon>Halobacteria</taxon>
        <taxon>Halobacteriales</taxon>
        <taxon>Haloferacaceae</taxon>
        <taxon>Haloferax</taxon>
    </lineage>
</organism>
<comment type="caution">
    <text evidence="8">The sequence shown here is derived from an EMBL/GenBank/DDBJ whole genome shotgun (WGS) entry which is preliminary data.</text>
</comment>
<feature type="transmembrane region" description="Helical" evidence="5">
    <location>
        <begin position="182"/>
        <end position="205"/>
    </location>
</feature>
<feature type="transmembrane region" description="Helical" evidence="5">
    <location>
        <begin position="144"/>
        <end position="170"/>
    </location>
</feature>
<reference evidence="8 9" key="1">
    <citation type="journal article" date="2014" name="PLoS Genet.">
        <title>Phylogenetically driven sequencing of extremely halophilic archaea reveals strategies for static and dynamic osmo-response.</title>
        <authorList>
            <person name="Becker E.A."/>
            <person name="Seitzer P.M."/>
            <person name="Tritt A."/>
            <person name="Larsen D."/>
            <person name="Krusor M."/>
            <person name="Yao A.I."/>
            <person name="Wu D."/>
            <person name="Madern D."/>
            <person name="Eisen J.A."/>
            <person name="Darling A.E."/>
            <person name="Facciotti M.T."/>
        </authorList>
    </citation>
    <scope>NUCLEOTIDE SEQUENCE [LARGE SCALE GENOMIC DNA]</scope>
    <source>
        <strain evidence="8 9">ATCC 35960</strain>
    </source>
</reference>
<feature type="transmembrane region" description="Helical" evidence="5">
    <location>
        <begin position="59"/>
        <end position="79"/>
    </location>
</feature>
<dbReference type="InterPro" id="IPR004841">
    <property type="entry name" value="AA-permease/SLC12A_dom"/>
</dbReference>